<gene>
    <name evidence="1" type="ORF">TM448B01328_0010</name>
</gene>
<sequence>MANWLTTREAVKRTGSINGDSQDAIIDRIIEAQSRQIDRVTRRFFIPRTETRLYRWPPILSFGRYSRSIVLWLDQDLLSVTTLQTKAQDASPTTIAATDYFTEPNNLGPPYDRIEIDQSSDAAWESGDTPQRSISVTGSWGYGNDTRSAGTVSSGLASDAAATSMVCSDSSLIGVGNTLLIGTEQIFVKDKINAALAAILIDGALTATQSQVTVTVDTGHGLVAGEVIMVGSERMYIEAVSTNDLTVVRAYDGSVLAAHANDTTVHVFRTLTIERGINGTTAAVHANAAAISVYEPPFDIVDWCVAEVLAAYAQHSAHWGRVAGTGEGAREFATRSLGGVRKDMIGRYQRLRMASI</sequence>
<name>A0A6M3XQC0_9ZZZZ</name>
<dbReference type="AlphaFoldDB" id="A0A6M3XQC0"/>
<organism evidence="1">
    <name type="scientific">viral metagenome</name>
    <dbReference type="NCBI Taxonomy" id="1070528"/>
    <lineage>
        <taxon>unclassified sequences</taxon>
        <taxon>metagenomes</taxon>
        <taxon>organismal metagenomes</taxon>
    </lineage>
</organism>
<accession>A0A6M3XQC0</accession>
<proteinExistence type="predicted"/>
<reference evidence="1" key="1">
    <citation type="submission" date="2020-03" db="EMBL/GenBank/DDBJ databases">
        <title>The deep terrestrial virosphere.</title>
        <authorList>
            <person name="Holmfeldt K."/>
            <person name="Nilsson E."/>
            <person name="Simone D."/>
            <person name="Lopez-Fernandez M."/>
            <person name="Wu X."/>
            <person name="de Brujin I."/>
            <person name="Lundin D."/>
            <person name="Andersson A."/>
            <person name="Bertilsson S."/>
            <person name="Dopson M."/>
        </authorList>
    </citation>
    <scope>NUCLEOTIDE SEQUENCE</scope>
    <source>
        <strain evidence="1">TM448B01328</strain>
    </source>
</reference>
<evidence type="ECO:0000313" key="1">
    <source>
        <dbReference type="EMBL" id="QJH98485.1"/>
    </source>
</evidence>
<dbReference type="EMBL" id="MT144736">
    <property type="protein sequence ID" value="QJH98485.1"/>
    <property type="molecule type" value="Genomic_DNA"/>
</dbReference>
<protein>
    <submittedName>
        <fullName evidence="1">Putative tail protein</fullName>
    </submittedName>
</protein>